<reference evidence="1" key="1">
    <citation type="journal article" date="2021" name="Proc. Natl. Acad. Sci. U.S.A.">
        <title>A Catalog of Tens of Thousands of Viruses from Human Metagenomes Reveals Hidden Associations with Chronic Diseases.</title>
        <authorList>
            <person name="Tisza M.J."/>
            <person name="Buck C.B."/>
        </authorList>
    </citation>
    <scope>NUCLEOTIDE SEQUENCE</scope>
    <source>
        <strain evidence="1">CtdDI2</strain>
    </source>
</reference>
<dbReference type="EMBL" id="BK015224">
    <property type="protein sequence ID" value="DAD96804.1"/>
    <property type="molecule type" value="Genomic_DNA"/>
</dbReference>
<accession>A0A8S5NQY5</accession>
<evidence type="ECO:0000313" key="1">
    <source>
        <dbReference type="EMBL" id="DAD96804.1"/>
    </source>
</evidence>
<sequence>MYSDREAPLSRDVECYVCGEMELTDRDFLPPNWIISWDYDWTICPTCRDKIEKQLGYELDYFTKGAEPDPMEQFQQEDFFL</sequence>
<proteinExistence type="predicted"/>
<name>A0A8S5NQY5_9CAUD</name>
<protein>
    <submittedName>
        <fullName evidence="1">Zinc-ribbon domain protein</fullName>
    </submittedName>
</protein>
<organism evidence="1">
    <name type="scientific">Podoviridae sp. ctdDI2</name>
    <dbReference type="NCBI Taxonomy" id="2826567"/>
    <lineage>
        <taxon>Viruses</taxon>
        <taxon>Duplodnaviria</taxon>
        <taxon>Heunggongvirae</taxon>
        <taxon>Uroviricota</taxon>
        <taxon>Caudoviricetes</taxon>
    </lineage>
</organism>